<evidence type="ECO:0000313" key="4">
    <source>
        <dbReference type="EMBL" id="KAJ7647461.1"/>
    </source>
</evidence>
<feature type="region of interest" description="Disordered" evidence="2">
    <location>
        <begin position="169"/>
        <end position="195"/>
    </location>
</feature>
<protein>
    <recommendedName>
        <fullName evidence="3">THO1-MOS11 C-terminal domain-containing protein</fullName>
    </recommendedName>
</protein>
<dbReference type="EMBL" id="JARKIF010000002">
    <property type="protein sequence ID" value="KAJ7647461.1"/>
    <property type="molecule type" value="Genomic_DNA"/>
</dbReference>
<evidence type="ECO:0000313" key="5">
    <source>
        <dbReference type="Proteomes" id="UP001221142"/>
    </source>
</evidence>
<keyword evidence="1" id="KW-0597">Phosphoprotein</keyword>
<dbReference type="InterPro" id="IPR052240">
    <property type="entry name" value="SAP_domain_ribonucleoprotein"/>
</dbReference>
<feature type="region of interest" description="Disordered" evidence="2">
    <location>
        <begin position="52"/>
        <end position="126"/>
    </location>
</feature>
<keyword evidence="5" id="KW-1185">Reference proteome</keyword>
<gene>
    <name evidence="4" type="ORF">FB45DRAFT_893518</name>
</gene>
<sequence length="195" mass="21218">MQENLNSSLKSLKVAELRDILASVDQPAPKATKPDLIARIVASKEATAAYNAKYAPKDDLLAPPEDLDWDNVNAPEESVEPKPTKPASKPAAEEQAKPVDPPPLTTVAPVTTPAPATNDDELEKRKKRAERFGIPLVEARPPISKKVAPPAAAKQVDVAEKLDSRASKFGTKRAAVEVDEEEESRRKRRAERFGT</sequence>
<evidence type="ECO:0000256" key="1">
    <source>
        <dbReference type="ARBA" id="ARBA00022553"/>
    </source>
</evidence>
<feature type="domain" description="THO1-MOS11 C-terminal" evidence="3">
    <location>
        <begin position="119"/>
        <end position="138"/>
    </location>
</feature>
<dbReference type="Proteomes" id="UP001221142">
    <property type="component" value="Unassembled WGS sequence"/>
</dbReference>
<feature type="compositionally biased region" description="Low complexity" evidence="2">
    <location>
        <begin position="105"/>
        <end position="117"/>
    </location>
</feature>
<dbReference type="AlphaFoldDB" id="A0AAD7CFI3"/>
<proteinExistence type="predicted"/>
<dbReference type="PANTHER" id="PTHR46551">
    <property type="entry name" value="SAP DOMAIN-CONTAINING RIBONUCLEOPROTEIN"/>
    <property type="match status" value="1"/>
</dbReference>
<dbReference type="InterPro" id="IPR040746">
    <property type="entry name" value="THO1_MOS11_C"/>
</dbReference>
<feature type="compositionally biased region" description="Basic residues" evidence="2">
    <location>
        <begin position="186"/>
        <end position="195"/>
    </location>
</feature>
<organism evidence="4 5">
    <name type="scientific">Roridomyces roridus</name>
    <dbReference type="NCBI Taxonomy" id="1738132"/>
    <lineage>
        <taxon>Eukaryota</taxon>
        <taxon>Fungi</taxon>
        <taxon>Dikarya</taxon>
        <taxon>Basidiomycota</taxon>
        <taxon>Agaricomycotina</taxon>
        <taxon>Agaricomycetes</taxon>
        <taxon>Agaricomycetidae</taxon>
        <taxon>Agaricales</taxon>
        <taxon>Marasmiineae</taxon>
        <taxon>Mycenaceae</taxon>
        <taxon>Roridomyces</taxon>
    </lineage>
</organism>
<reference evidence="4" key="1">
    <citation type="submission" date="2023-03" db="EMBL/GenBank/DDBJ databases">
        <title>Massive genome expansion in bonnet fungi (Mycena s.s.) driven by repeated elements and novel gene families across ecological guilds.</title>
        <authorList>
            <consortium name="Lawrence Berkeley National Laboratory"/>
            <person name="Harder C.B."/>
            <person name="Miyauchi S."/>
            <person name="Viragh M."/>
            <person name="Kuo A."/>
            <person name="Thoen E."/>
            <person name="Andreopoulos B."/>
            <person name="Lu D."/>
            <person name="Skrede I."/>
            <person name="Drula E."/>
            <person name="Henrissat B."/>
            <person name="Morin E."/>
            <person name="Kohler A."/>
            <person name="Barry K."/>
            <person name="LaButti K."/>
            <person name="Morin E."/>
            <person name="Salamov A."/>
            <person name="Lipzen A."/>
            <person name="Mereny Z."/>
            <person name="Hegedus B."/>
            <person name="Baldrian P."/>
            <person name="Stursova M."/>
            <person name="Weitz H."/>
            <person name="Taylor A."/>
            <person name="Grigoriev I.V."/>
            <person name="Nagy L.G."/>
            <person name="Martin F."/>
            <person name="Kauserud H."/>
        </authorList>
    </citation>
    <scope>NUCLEOTIDE SEQUENCE</scope>
    <source>
        <strain evidence="4">9284</strain>
    </source>
</reference>
<evidence type="ECO:0000256" key="2">
    <source>
        <dbReference type="SAM" id="MobiDB-lite"/>
    </source>
</evidence>
<accession>A0AAD7CFI3</accession>
<evidence type="ECO:0000259" key="3">
    <source>
        <dbReference type="Pfam" id="PF18592"/>
    </source>
</evidence>
<dbReference type="GO" id="GO:0005634">
    <property type="term" value="C:nucleus"/>
    <property type="evidence" value="ECO:0007669"/>
    <property type="project" value="TreeGrafter"/>
</dbReference>
<dbReference type="PANTHER" id="PTHR46551:SF1">
    <property type="entry name" value="SAP DOMAIN-CONTAINING RIBONUCLEOPROTEIN"/>
    <property type="match status" value="1"/>
</dbReference>
<comment type="caution">
    <text evidence="4">The sequence shown here is derived from an EMBL/GenBank/DDBJ whole genome shotgun (WGS) entry which is preliminary data.</text>
</comment>
<dbReference type="GO" id="GO:0016973">
    <property type="term" value="P:poly(A)+ mRNA export from nucleus"/>
    <property type="evidence" value="ECO:0007669"/>
    <property type="project" value="TreeGrafter"/>
</dbReference>
<dbReference type="Pfam" id="PF18592">
    <property type="entry name" value="Tho1_MOS11_C"/>
    <property type="match status" value="1"/>
</dbReference>
<name>A0AAD7CFI3_9AGAR</name>